<proteinExistence type="predicted"/>
<dbReference type="InterPro" id="IPR036770">
    <property type="entry name" value="Ankyrin_rpt-contain_sf"/>
</dbReference>
<evidence type="ECO:0000313" key="7">
    <source>
        <dbReference type="Proteomes" id="UP000231358"/>
    </source>
</evidence>
<reference evidence="6 7" key="1">
    <citation type="submission" date="2017-05" db="EMBL/GenBank/DDBJ databases">
        <title>Genome sequence for an aflatoxigenic pathogen of Argentinian peanut, Aspergillus arachidicola.</title>
        <authorList>
            <person name="Moore G."/>
            <person name="Beltz S.B."/>
            <person name="Mack B.M."/>
        </authorList>
    </citation>
    <scope>NUCLEOTIDE SEQUENCE [LARGE SCALE GENOMIC DNA]</scope>
    <source>
        <strain evidence="6 7">CBS 117610</strain>
    </source>
</reference>
<dbReference type="PANTHER" id="PTHR24123:SF33">
    <property type="entry name" value="PROTEIN HOS4"/>
    <property type="match status" value="1"/>
</dbReference>
<dbReference type="Proteomes" id="UP000325558">
    <property type="component" value="Unassembled WGS sequence"/>
</dbReference>
<evidence type="ECO:0000256" key="4">
    <source>
        <dbReference type="SAM" id="MobiDB-lite"/>
    </source>
</evidence>
<keyword evidence="7" id="KW-1185">Reference proteome</keyword>
<dbReference type="InterPro" id="IPR002110">
    <property type="entry name" value="Ankyrin_rpt"/>
</dbReference>
<evidence type="ECO:0000256" key="1">
    <source>
        <dbReference type="ARBA" id="ARBA00022737"/>
    </source>
</evidence>
<dbReference type="PANTHER" id="PTHR24123">
    <property type="entry name" value="ANKYRIN REPEAT-CONTAINING"/>
    <property type="match status" value="1"/>
</dbReference>
<feature type="region of interest" description="Disordered" evidence="4">
    <location>
        <begin position="1"/>
        <end position="24"/>
    </location>
</feature>
<keyword evidence="1" id="KW-0677">Repeat</keyword>
<dbReference type="PROSITE" id="PS50088">
    <property type="entry name" value="ANK_REPEAT"/>
    <property type="match status" value="1"/>
</dbReference>
<sequence length="310" mass="35052">MPSAINRNGPKPVKSGKTSDLDFSSRGPLFAAVQKGELDKIKKILDKDPTKLNEQCEKHDKYTPVIVAAISGKLDAVQLLCSRGANVNLRGSNSYTILKLTLDKGYKDVANWLVDACPDMIITDPRLPKGAEWLRAQFAKMSSNMEDTASKHPQTVLDDLISGNLKPDTDRTVSEVYWDHILLRYIGDIPKDIERNCSKKLKTTFCGTFDRTLQGHAGIKESARLLNSVLPTSQYNISGTHVAPKGQWVTERWEYHDYENNLQVLDRVDTFLINEKGKIEVMLINYNVCEFKRIENPERPPKMAYNWTPV</sequence>
<keyword evidence="2 3" id="KW-0040">ANK repeat</keyword>
<protein>
    <submittedName>
        <fullName evidence="6">Ankyrin repeat protein</fullName>
    </submittedName>
</protein>
<dbReference type="InterPro" id="IPR051165">
    <property type="entry name" value="Multifunctional_ANK_Repeat"/>
</dbReference>
<dbReference type="Proteomes" id="UP000231358">
    <property type="component" value="Unassembled WGS sequence"/>
</dbReference>
<dbReference type="EMBL" id="NEXV01000519">
    <property type="protein sequence ID" value="PIG82478.1"/>
    <property type="molecule type" value="Genomic_DNA"/>
</dbReference>
<evidence type="ECO:0000256" key="3">
    <source>
        <dbReference type="PROSITE-ProRule" id="PRU00023"/>
    </source>
</evidence>
<dbReference type="STRING" id="656916.A0A2G7FPE5"/>
<dbReference type="EMBL" id="ML737130">
    <property type="protein sequence ID" value="KAE8343239.1"/>
    <property type="molecule type" value="Genomic_DNA"/>
</dbReference>
<organism evidence="6 7">
    <name type="scientific">Aspergillus arachidicola</name>
    <dbReference type="NCBI Taxonomy" id="656916"/>
    <lineage>
        <taxon>Eukaryota</taxon>
        <taxon>Fungi</taxon>
        <taxon>Dikarya</taxon>
        <taxon>Ascomycota</taxon>
        <taxon>Pezizomycotina</taxon>
        <taxon>Eurotiomycetes</taxon>
        <taxon>Eurotiomycetidae</taxon>
        <taxon>Eurotiales</taxon>
        <taxon>Aspergillaceae</taxon>
        <taxon>Aspergillus</taxon>
        <taxon>Aspergillus subgen. Circumdati</taxon>
    </lineage>
</organism>
<dbReference type="SMART" id="SM00248">
    <property type="entry name" value="ANK"/>
    <property type="match status" value="3"/>
</dbReference>
<evidence type="ECO:0000256" key="2">
    <source>
        <dbReference type="ARBA" id="ARBA00023043"/>
    </source>
</evidence>
<gene>
    <name evidence="6" type="ORF">AARAC_005764</name>
    <name evidence="5" type="ORF">BDV24DRAFT_149855</name>
</gene>
<feature type="repeat" description="ANK" evidence="3">
    <location>
        <begin position="60"/>
        <end position="92"/>
    </location>
</feature>
<evidence type="ECO:0000313" key="6">
    <source>
        <dbReference type="EMBL" id="PIG82478.1"/>
    </source>
</evidence>
<accession>A0A2G7FPE5</accession>
<reference evidence="5" key="2">
    <citation type="submission" date="2019-04" db="EMBL/GenBank/DDBJ databases">
        <title>Friends and foes A comparative genomics study of 23 Aspergillus species from section Flavi.</title>
        <authorList>
            <consortium name="DOE Joint Genome Institute"/>
            <person name="Kjaerbolling I."/>
            <person name="Vesth T."/>
            <person name="Frisvad J.C."/>
            <person name="Nybo J.L."/>
            <person name="Theobald S."/>
            <person name="Kildgaard S."/>
            <person name="Isbrandt T."/>
            <person name="Kuo A."/>
            <person name="Sato A."/>
            <person name="Lyhne E.K."/>
            <person name="Kogle M.E."/>
            <person name="Wiebenga A."/>
            <person name="Kun R.S."/>
            <person name="Lubbers R.J."/>
            <person name="Makela M.R."/>
            <person name="Barry K."/>
            <person name="Chovatia M."/>
            <person name="Clum A."/>
            <person name="Daum C."/>
            <person name="Haridas S."/>
            <person name="He G."/>
            <person name="LaButti K."/>
            <person name="Lipzen A."/>
            <person name="Mondo S."/>
            <person name="Riley R."/>
            <person name="Salamov A."/>
            <person name="Simmons B.A."/>
            <person name="Magnuson J.K."/>
            <person name="Henrissat B."/>
            <person name="Mortensen U.H."/>
            <person name="Larsen T.O."/>
            <person name="Devries R.P."/>
            <person name="Grigoriev I.V."/>
            <person name="Machida M."/>
            <person name="Baker S.E."/>
            <person name="Andersen M.R."/>
        </authorList>
    </citation>
    <scope>NUCLEOTIDE SEQUENCE</scope>
    <source>
        <strain evidence="5">CBS 117612</strain>
    </source>
</reference>
<dbReference type="OrthoDB" id="341259at2759"/>
<evidence type="ECO:0000313" key="5">
    <source>
        <dbReference type="EMBL" id="KAE8343239.1"/>
    </source>
</evidence>
<name>A0A2G7FPE5_9EURO</name>
<dbReference type="Gene3D" id="1.25.40.20">
    <property type="entry name" value="Ankyrin repeat-containing domain"/>
    <property type="match status" value="1"/>
</dbReference>
<dbReference type="PROSITE" id="PS50297">
    <property type="entry name" value="ANK_REP_REGION"/>
    <property type="match status" value="1"/>
</dbReference>
<dbReference type="AlphaFoldDB" id="A0A2G7FPE5"/>
<dbReference type="Pfam" id="PF12796">
    <property type="entry name" value="Ank_2"/>
    <property type="match status" value="1"/>
</dbReference>
<dbReference type="SUPFAM" id="SSF48403">
    <property type="entry name" value="Ankyrin repeat"/>
    <property type="match status" value="1"/>
</dbReference>